<gene>
    <name evidence="1" type="ORF">I7822_08570</name>
</gene>
<evidence type="ECO:0000313" key="1">
    <source>
        <dbReference type="EMBL" id="MBO1511721.1"/>
    </source>
</evidence>
<name>A0ABS3N0V2_9BACI</name>
<sequence>MILASLETIFANFIINFATSDDFFATFTYNFATSTINFAIDAFSQLY</sequence>
<dbReference type="Proteomes" id="UP000663981">
    <property type="component" value="Unassembled WGS sequence"/>
</dbReference>
<dbReference type="RefSeq" id="WP_207976997.1">
    <property type="nucleotide sequence ID" value="NZ_JAGDEL010000005.1"/>
</dbReference>
<reference evidence="1 2" key="1">
    <citation type="submission" date="2021-03" db="EMBL/GenBank/DDBJ databases">
        <title>Whole genome sequence of Metabacillus bambusae BG109.</title>
        <authorList>
            <person name="Jeong J.W."/>
        </authorList>
    </citation>
    <scope>NUCLEOTIDE SEQUENCE [LARGE SCALE GENOMIC DNA]</scope>
    <source>
        <strain evidence="1 2">BG109</strain>
    </source>
</reference>
<organism evidence="1 2">
    <name type="scientific">Metabacillus bambusae</name>
    <dbReference type="NCBI Taxonomy" id="2795218"/>
    <lineage>
        <taxon>Bacteria</taxon>
        <taxon>Bacillati</taxon>
        <taxon>Bacillota</taxon>
        <taxon>Bacilli</taxon>
        <taxon>Bacillales</taxon>
        <taxon>Bacillaceae</taxon>
        <taxon>Metabacillus</taxon>
    </lineage>
</organism>
<proteinExistence type="predicted"/>
<evidence type="ECO:0000313" key="2">
    <source>
        <dbReference type="Proteomes" id="UP000663981"/>
    </source>
</evidence>
<keyword evidence="2" id="KW-1185">Reference proteome</keyword>
<accession>A0ABS3N0V2</accession>
<dbReference type="EMBL" id="JAGDEL010000005">
    <property type="protein sequence ID" value="MBO1511721.1"/>
    <property type="molecule type" value="Genomic_DNA"/>
</dbReference>
<comment type="caution">
    <text evidence="1">The sequence shown here is derived from an EMBL/GenBank/DDBJ whole genome shotgun (WGS) entry which is preliminary data.</text>
</comment>
<protein>
    <submittedName>
        <fullName evidence="1">Uncharacterized protein</fullName>
    </submittedName>
</protein>